<organism evidence="1 2">
    <name type="scientific">Hymenobacter jeollabukensis</name>
    <dbReference type="NCBI Taxonomy" id="2025313"/>
    <lineage>
        <taxon>Bacteria</taxon>
        <taxon>Pseudomonadati</taxon>
        <taxon>Bacteroidota</taxon>
        <taxon>Cytophagia</taxon>
        <taxon>Cytophagales</taxon>
        <taxon>Hymenobacteraceae</taxon>
        <taxon>Hymenobacter</taxon>
    </lineage>
</organism>
<gene>
    <name evidence="1" type="ORF">FDY95_24165</name>
</gene>
<evidence type="ECO:0000313" key="1">
    <source>
        <dbReference type="EMBL" id="TLM88460.1"/>
    </source>
</evidence>
<evidence type="ECO:0000313" key="2">
    <source>
        <dbReference type="Proteomes" id="UP000305517"/>
    </source>
</evidence>
<proteinExistence type="predicted"/>
<dbReference type="RefSeq" id="WP_138081985.1">
    <property type="nucleotide sequence ID" value="NZ_VAJM01000018.1"/>
</dbReference>
<sequence>MLDALLIPRHPDEGCHEAQVQLLTLEENLLERARLAQFLRWGNATYCYYHHHEADVTEADYLEWLEGLPARTQATMRALGYEEMRDSLPLRRYVLEKNDIGMSDFLKILLSPSDWQAYQASSEATVSPLLAGIVPFN</sequence>
<dbReference type="AlphaFoldDB" id="A0A5R8WIG5"/>
<reference evidence="1 2" key="1">
    <citation type="submission" date="2019-05" db="EMBL/GenBank/DDBJ databases">
        <title>Hymenobacter edaphi sp. nov., isolated from abandoned arsenic-contaminated farmland soil.</title>
        <authorList>
            <person name="Nie L."/>
        </authorList>
    </citation>
    <scope>NUCLEOTIDE SEQUENCE [LARGE SCALE GENOMIC DNA]</scope>
    <source>
        <strain evidence="1 2">1-3-3-8</strain>
    </source>
</reference>
<accession>A0A5R8WIG5</accession>
<comment type="caution">
    <text evidence="1">The sequence shown here is derived from an EMBL/GenBank/DDBJ whole genome shotgun (WGS) entry which is preliminary data.</text>
</comment>
<keyword evidence="2" id="KW-1185">Reference proteome</keyword>
<name>A0A5R8WIG5_9BACT</name>
<dbReference type="EMBL" id="VAJM01000018">
    <property type="protein sequence ID" value="TLM88460.1"/>
    <property type="molecule type" value="Genomic_DNA"/>
</dbReference>
<dbReference type="OrthoDB" id="1030126at2"/>
<protein>
    <submittedName>
        <fullName evidence="1">Uncharacterized protein</fullName>
    </submittedName>
</protein>
<dbReference type="Proteomes" id="UP000305517">
    <property type="component" value="Unassembled WGS sequence"/>
</dbReference>